<keyword evidence="3" id="KW-1185">Reference proteome</keyword>
<reference evidence="2 3" key="1">
    <citation type="journal article" date="2019" name="Int. J. Syst. Evol. Microbiol.">
        <title>The Global Catalogue of Microorganisms (GCM) 10K type strain sequencing project: providing services to taxonomists for standard genome sequencing and annotation.</title>
        <authorList>
            <consortium name="The Broad Institute Genomics Platform"/>
            <consortium name="The Broad Institute Genome Sequencing Center for Infectious Disease"/>
            <person name="Wu L."/>
            <person name="Ma J."/>
        </authorList>
    </citation>
    <scope>NUCLEOTIDE SEQUENCE [LARGE SCALE GENOMIC DNA]</scope>
    <source>
        <strain evidence="2 3">DT31</strain>
    </source>
</reference>
<dbReference type="Proteomes" id="UP001596461">
    <property type="component" value="Unassembled WGS sequence"/>
</dbReference>
<sequence>MRSRLAVRLFVAVAVLTAALVGPFATPVAAAPDDCFGEGRDLTIGTEGPTIEVTIHTSLFTNLTTAGAFGMSAVGDTGDAEIVDLRVGVVFVGVGDASEFLADPFSRFGLVFDYTLSLPVFDTVPGETTYEQSEPPVEGVPEADCSLAAE</sequence>
<dbReference type="GeneID" id="81123807"/>
<proteinExistence type="predicted"/>
<gene>
    <name evidence="2" type="ORF">ACFQL9_06925</name>
</gene>
<dbReference type="EMBL" id="JBHTAH010000004">
    <property type="protein sequence ID" value="MFC7069370.1"/>
    <property type="molecule type" value="Genomic_DNA"/>
</dbReference>
<evidence type="ECO:0000313" key="3">
    <source>
        <dbReference type="Proteomes" id="UP001596461"/>
    </source>
</evidence>
<feature type="region of interest" description="Disordered" evidence="1">
    <location>
        <begin position="128"/>
        <end position="150"/>
    </location>
</feature>
<dbReference type="RefSeq" id="WP_284031986.1">
    <property type="nucleotide sequence ID" value="NZ_CP126154.1"/>
</dbReference>
<dbReference type="InterPro" id="IPR055756">
    <property type="entry name" value="DUF7332"/>
</dbReference>
<dbReference type="AlphaFoldDB" id="A0ABD5WCY1"/>
<name>A0ABD5WCY1_9EURY</name>
<dbReference type="Pfam" id="PF24019">
    <property type="entry name" value="DUF7332"/>
    <property type="match status" value="1"/>
</dbReference>
<evidence type="ECO:0000256" key="1">
    <source>
        <dbReference type="SAM" id="MobiDB-lite"/>
    </source>
</evidence>
<organism evidence="2 3">
    <name type="scientific">Halobaculum lipolyticum</name>
    <dbReference type="NCBI Taxonomy" id="3032001"/>
    <lineage>
        <taxon>Archaea</taxon>
        <taxon>Methanobacteriati</taxon>
        <taxon>Methanobacteriota</taxon>
        <taxon>Stenosarchaea group</taxon>
        <taxon>Halobacteria</taxon>
        <taxon>Halobacteriales</taxon>
        <taxon>Haloferacaceae</taxon>
        <taxon>Halobaculum</taxon>
    </lineage>
</organism>
<protein>
    <submittedName>
        <fullName evidence="2">Uncharacterized protein</fullName>
    </submittedName>
</protein>
<evidence type="ECO:0000313" key="2">
    <source>
        <dbReference type="EMBL" id="MFC7069370.1"/>
    </source>
</evidence>
<comment type="caution">
    <text evidence="2">The sequence shown here is derived from an EMBL/GenBank/DDBJ whole genome shotgun (WGS) entry which is preliminary data.</text>
</comment>
<accession>A0ABD5WCY1</accession>